<dbReference type="AlphaFoldDB" id="A0A5N0VK23"/>
<keyword evidence="1" id="KW-1133">Transmembrane helix</keyword>
<dbReference type="Proteomes" id="UP000319769">
    <property type="component" value="Unassembled WGS sequence"/>
</dbReference>
<feature type="transmembrane region" description="Helical" evidence="1">
    <location>
        <begin position="12"/>
        <end position="34"/>
    </location>
</feature>
<protein>
    <submittedName>
        <fullName evidence="2">Uncharacterized protein</fullName>
    </submittedName>
</protein>
<dbReference type="RefSeq" id="WP_144745308.1">
    <property type="nucleotide sequence ID" value="NZ_VMNW02000001.1"/>
</dbReference>
<reference evidence="2" key="1">
    <citation type="submission" date="2019-09" db="EMBL/GenBank/DDBJ databases">
        <authorList>
            <person name="Teo W.F.A."/>
            <person name="Duangmal K."/>
        </authorList>
    </citation>
    <scope>NUCLEOTIDE SEQUENCE [LARGE SCALE GENOMIC DNA]</scope>
    <source>
        <strain evidence="2">K81G1</strain>
    </source>
</reference>
<dbReference type="OrthoDB" id="5198389at2"/>
<keyword evidence="1" id="KW-0472">Membrane</keyword>
<sequence>MAESVPIGNVIVYLAISAVPPVFFWLMLKIPALADAALRRRRRPPLTSAPPIEQLAADLRRVHRALATLAPDAPVVRRRATRQAYDALLIQACQAIGEPHWLDEVPEGVEREVERLRIEEKLRSSGLAVP</sequence>
<evidence type="ECO:0000313" key="2">
    <source>
        <dbReference type="EMBL" id="KAA9166669.1"/>
    </source>
</evidence>
<gene>
    <name evidence="2" type="ORF">FPZ12_000120</name>
</gene>
<evidence type="ECO:0000313" key="3">
    <source>
        <dbReference type="Proteomes" id="UP000319769"/>
    </source>
</evidence>
<accession>A0A5N0VK23</accession>
<organism evidence="2 3">
    <name type="scientific">Amycolatopsis acidicola</name>
    <dbReference type="NCBI Taxonomy" id="2596893"/>
    <lineage>
        <taxon>Bacteria</taxon>
        <taxon>Bacillati</taxon>
        <taxon>Actinomycetota</taxon>
        <taxon>Actinomycetes</taxon>
        <taxon>Pseudonocardiales</taxon>
        <taxon>Pseudonocardiaceae</taxon>
        <taxon>Amycolatopsis</taxon>
    </lineage>
</organism>
<comment type="caution">
    <text evidence="2">The sequence shown here is derived from an EMBL/GenBank/DDBJ whole genome shotgun (WGS) entry which is preliminary data.</text>
</comment>
<proteinExistence type="predicted"/>
<dbReference type="EMBL" id="VMNW02000001">
    <property type="protein sequence ID" value="KAA9166669.1"/>
    <property type="molecule type" value="Genomic_DNA"/>
</dbReference>
<keyword evidence="1" id="KW-0812">Transmembrane</keyword>
<name>A0A5N0VK23_9PSEU</name>
<evidence type="ECO:0000256" key="1">
    <source>
        <dbReference type="SAM" id="Phobius"/>
    </source>
</evidence>
<keyword evidence="3" id="KW-1185">Reference proteome</keyword>